<dbReference type="EMBL" id="UETC01000005">
    <property type="protein sequence ID" value="SSA46690.1"/>
    <property type="molecule type" value="Genomic_DNA"/>
</dbReference>
<reference evidence="2" key="1">
    <citation type="submission" date="2016-10" db="EMBL/GenBank/DDBJ databases">
        <authorList>
            <person name="Cai Z."/>
        </authorList>
    </citation>
    <scope>NUCLEOTIDE SEQUENCE [LARGE SCALE GENOMIC DNA]</scope>
    <source>
        <strain evidence="2">DSM 25227</strain>
    </source>
</reference>
<dbReference type="AlphaFoldDB" id="A0A2Y9AQH6"/>
<dbReference type="PANTHER" id="PTHR36922:SF1">
    <property type="entry name" value="DUF1993 DOMAIN-CONTAINING PROTEIN"/>
    <property type="match status" value="1"/>
</dbReference>
<accession>A0A2Y9AQH6</accession>
<protein>
    <recommendedName>
        <fullName evidence="5">DUF1993 domain-containing protein</fullName>
    </recommendedName>
</protein>
<dbReference type="SUPFAM" id="SSF109854">
    <property type="entry name" value="DinB/YfiT-like putative metalloenzymes"/>
    <property type="match status" value="1"/>
</dbReference>
<dbReference type="RefSeq" id="WP_109564645.1">
    <property type="nucleotide sequence ID" value="NZ_QGDJ01000005.1"/>
</dbReference>
<reference evidence="1 3" key="3">
    <citation type="submission" date="2018-03" db="EMBL/GenBank/DDBJ databases">
        <title>Genomic Encyclopedia of Archaeal and Bacterial Type Strains, Phase II (KMG-II): from individual species to whole genera.</title>
        <authorList>
            <person name="Goeker M."/>
        </authorList>
    </citation>
    <scope>NUCLEOTIDE SEQUENCE [LARGE SCALE GENOMIC DNA]</scope>
    <source>
        <strain evidence="1 3">DSM 25227</strain>
    </source>
</reference>
<proteinExistence type="predicted"/>
<evidence type="ECO:0000313" key="4">
    <source>
        <dbReference type="Proteomes" id="UP000251571"/>
    </source>
</evidence>
<sequence>MERVGREPDPDRLLAVRLAPDMFDTAFQFAVAIRFAARALMPQAGLAVPDAPEAPSLDDLMAFPDEVQEAIDPIRVKDMAATVTHRAGEADLEQGVAGYVTCFALPNMLFHLSMAYAGLRYAGMAVGKADFDGFHVYRARPGGGR</sequence>
<dbReference type="Gene3D" id="1.20.120.450">
    <property type="entry name" value="dinb family like domain"/>
    <property type="match status" value="1"/>
</dbReference>
<evidence type="ECO:0000313" key="1">
    <source>
        <dbReference type="EMBL" id="PWJ18165.1"/>
    </source>
</evidence>
<dbReference type="Proteomes" id="UP000245839">
    <property type="component" value="Unassembled WGS sequence"/>
</dbReference>
<gene>
    <name evidence="1" type="ORF">BCF38_105153</name>
    <name evidence="2" type="ORF">SAMN05421539_105153</name>
</gene>
<dbReference type="InterPro" id="IPR034660">
    <property type="entry name" value="DinB/YfiT-like"/>
</dbReference>
<organism evidence="2 4">
    <name type="scientific">Jannaschia seohaensis</name>
    <dbReference type="NCBI Taxonomy" id="475081"/>
    <lineage>
        <taxon>Bacteria</taxon>
        <taxon>Pseudomonadati</taxon>
        <taxon>Pseudomonadota</taxon>
        <taxon>Alphaproteobacteria</taxon>
        <taxon>Rhodobacterales</taxon>
        <taxon>Roseobacteraceae</taxon>
        <taxon>Jannaschia</taxon>
    </lineage>
</organism>
<name>A0A2Y9AQH6_9RHOB</name>
<dbReference type="OrthoDB" id="338237at2"/>
<dbReference type="Pfam" id="PF09351">
    <property type="entry name" value="DUF1993"/>
    <property type="match status" value="1"/>
</dbReference>
<evidence type="ECO:0000313" key="3">
    <source>
        <dbReference type="Proteomes" id="UP000245839"/>
    </source>
</evidence>
<keyword evidence="3" id="KW-1185">Reference proteome</keyword>
<dbReference type="Proteomes" id="UP000251571">
    <property type="component" value="Unassembled WGS sequence"/>
</dbReference>
<reference evidence="4" key="2">
    <citation type="submission" date="2016-10" db="EMBL/GenBank/DDBJ databases">
        <authorList>
            <person name="Varghese N."/>
            <person name="Submissions S."/>
        </authorList>
    </citation>
    <scope>NUCLEOTIDE SEQUENCE [LARGE SCALE GENOMIC DNA]</scope>
    <source>
        <strain evidence="4">DSM 25227</strain>
    </source>
</reference>
<dbReference type="PANTHER" id="PTHR36922">
    <property type="entry name" value="BLL2446 PROTEIN"/>
    <property type="match status" value="1"/>
</dbReference>
<dbReference type="InterPro" id="IPR018531">
    <property type="entry name" value="DUF1993"/>
</dbReference>
<evidence type="ECO:0000313" key="2">
    <source>
        <dbReference type="EMBL" id="SSA46690.1"/>
    </source>
</evidence>
<evidence type="ECO:0008006" key="5">
    <source>
        <dbReference type="Google" id="ProtNLM"/>
    </source>
</evidence>
<dbReference type="EMBL" id="QGDJ01000005">
    <property type="protein sequence ID" value="PWJ18165.1"/>
    <property type="molecule type" value="Genomic_DNA"/>
</dbReference>